<dbReference type="SUPFAM" id="SSF81383">
    <property type="entry name" value="F-box domain"/>
    <property type="match status" value="1"/>
</dbReference>
<organism evidence="2 3">
    <name type="scientific">Malus domestica</name>
    <name type="common">Apple</name>
    <name type="synonym">Pyrus malus</name>
    <dbReference type="NCBI Taxonomy" id="3750"/>
    <lineage>
        <taxon>Eukaryota</taxon>
        <taxon>Viridiplantae</taxon>
        <taxon>Streptophyta</taxon>
        <taxon>Embryophyta</taxon>
        <taxon>Tracheophyta</taxon>
        <taxon>Spermatophyta</taxon>
        <taxon>Magnoliopsida</taxon>
        <taxon>eudicotyledons</taxon>
        <taxon>Gunneridae</taxon>
        <taxon>Pentapetalae</taxon>
        <taxon>rosids</taxon>
        <taxon>fabids</taxon>
        <taxon>Rosales</taxon>
        <taxon>Rosaceae</taxon>
        <taxon>Amygdaloideae</taxon>
        <taxon>Maleae</taxon>
        <taxon>Malus</taxon>
    </lineage>
</organism>
<comment type="caution">
    <text evidence="2">The sequence shown here is derived from an EMBL/GenBank/DDBJ whole genome shotgun (WGS) entry which is preliminary data.</text>
</comment>
<dbReference type="PANTHER" id="PTHR38926">
    <property type="entry name" value="F-BOX DOMAIN CONTAINING PROTEIN, EXPRESSED"/>
    <property type="match status" value="1"/>
</dbReference>
<dbReference type="Gene3D" id="1.20.1280.50">
    <property type="match status" value="1"/>
</dbReference>
<gene>
    <name evidence="2" type="ORF">DVH24_007989</name>
</gene>
<dbReference type="Gene3D" id="3.80.10.10">
    <property type="entry name" value="Ribonuclease Inhibitor"/>
    <property type="match status" value="1"/>
</dbReference>
<proteinExistence type="predicted"/>
<dbReference type="EMBL" id="RDQH01000332">
    <property type="protein sequence ID" value="RXH95489.1"/>
    <property type="molecule type" value="Genomic_DNA"/>
</dbReference>
<dbReference type="PANTHER" id="PTHR38926:SF58">
    <property type="entry name" value="F-BOX DOMAIN-CONTAINING PROTEIN"/>
    <property type="match status" value="1"/>
</dbReference>
<feature type="domain" description="F-box" evidence="1">
    <location>
        <begin position="23"/>
        <end position="61"/>
    </location>
</feature>
<dbReference type="InterPro" id="IPR032675">
    <property type="entry name" value="LRR_dom_sf"/>
</dbReference>
<evidence type="ECO:0000313" key="2">
    <source>
        <dbReference type="EMBL" id="RXH95489.1"/>
    </source>
</evidence>
<keyword evidence="3" id="KW-1185">Reference proteome</keyword>
<evidence type="ECO:0000313" key="3">
    <source>
        <dbReference type="Proteomes" id="UP000290289"/>
    </source>
</evidence>
<dbReference type="SUPFAM" id="SSF52047">
    <property type="entry name" value="RNI-like"/>
    <property type="match status" value="1"/>
</dbReference>
<dbReference type="Pfam" id="PF00646">
    <property type="entry name" value="F-box"/>
    <property type="match status" value="1"/>
</dbReference>
<dbReference type="InterPro" id="IPR001810">
    <property type="entry name" value="F-box_dom"/>
</dbReference>
<dbReference type="InterPro" id="IPR036047">
    <property type="entry name" value="F-box-like_dom_sf"/>
</dbReference>
<dbReference type="AlphaFoldDB" id="A0A498JI00"/>
<sequence length="280" mass="32307">MVVGTISSTMARNNESKVRNRADMDYNILVRIFMTLNFPDVIFVSFVCKSWNAACCNPILRETLDLTLLKFNICNTPRRLTTWSDNKSSERLLTPRLKQLVLPTWNLMTLTGFETAVRNWVGLESLVVAYIDFPFQIMKLVGSYCNISQLKVMCPSKFDVVCARAIVTYNPKLKILSLQCTTVHKKTLVFIMSEMEELEVLNVSHCTFIDDFERPKYSYRFEQLGESIVAQASRLKEFLVCPRQLCDMCAGGVVDDEEVSIWHRFEKEIWLKDKVSSLSY</sequence>
<name>A0A498JI00_MALDO</name>
<dbReference type="STRING" id="3750.A0A498JI00"/>
<protein>
    <recommendedName>
        <fullName evidence="1">F-box domain-containing protein</fullName>
    </recommendedName>
</protein>
<reference evidence="2 3" key="1">
    <citation type="submission" date="2018-10" db="EMBL/GenBank/DDBJ databases">
        <title>A high-quality apple genome assembly.</title>
        <authorList>
            <person name="Hu J."/>
        </authorList>
    </citation>
    <scope>NUCLEOTIDE SEQUENCE [LARGE SCALE GENOMIC DNA]</scope>
    <source>
        <strain evidence="3">cv. HFTH1</strain>
        <tissue evidence="2">Young leaf</tissue>
    </source>
</reference>
<accession>A0A498JI00</accession>
<evidence type="ECO:0000259" key="1">
    <source>
        <dbReference type="Pfam" id="PF00646"/>
    </source>
</evidence>
<dbReference type="Proteomes" id="UP000290289">
    <property type="component" value="Chromosome 6"/>
</dbReference>